<evidence type="ECO:0000256" key="1">
    <source>
        <dbReference type="SAM" id="MobiDB-lite"/>
    </source>
</evidence>
<dbReference type="GO" id="GO:0005975">
    <property type="term" value="P:carbohydrate metabolic process"/>
    <property type="evidence" value="ECO:0007669"/>
    <property type="project" value="InterPro"/>
</dbReference>
<dbReference type="Proteomes" id="UP000533598">
    <property type="component" value="Unassembled WGS sequence"/>
</dbReference>
<accession>A0A7W7FZ35</accession>
<dbReference type="RefSeq" id="WP_185009540.1">
    <property type="nucleotide sequence ID" value="NZ_BAAAUI010000007.1"/>
</dbReference>
<dbReference type="GO" id="GO:0016810">
    <property type="term" value="F:hydrolase activity, acting on carbon-nitrogen (but not peptide) bonds"/>
    <property type="evidence" value="ECO:0007669"/>
    <property type="project" value="InterPro"/>
</dbReference>
<dbReference type="InterPro" id="IPR002509">
    <property type="entry name" value="NODB_dom"/>
</dbReference>
<reference evidence="3 4" key="1">
    <citation type="submission" date="2020-08" db="EMBL/GenBank/DDBJ databases">
        <title>Sequencing the genomes of 1000 actinobacteria strains.</title>
        <authorList>
            <person name="Klenk H.-P."/>
        </authorList>
    </citation>
    <scope>NUCLEOTIDE SEQUENCE [LARGE SCALE GENOMIC DNA]</scope>
    <source>
        <strain evidence="3 4">DSM 44230</strain>
    </source>
</reference>
<evidence type="ECO:0000313" key="3">
    <source>
        <dbReference type="EMBL" id="MBB4682328.1"/>
    </source>
</evidence>
<name>A0A7W7FZ35_9PSEU</name>
<protein>
    <submittedName>
        <fullName evidence="3">Peptidoglycan/xylan/chitin deacetylase (PgdA/CDA1 family)</fullName>
    </submittedName>
</protein>
<dbReference type="PANTHER" id="PTHR10587">
    <property type="entry name" value="GLYCOSYL TRANSFERASE-RELATED"/>
    <property type="match status" value="1"/>
</dbReference>
<feature type="compositionally biased region" description="Pro residues" evidence="1">
    <location>
        <begin position="37"/>
        <end position="50"/>
    </location>
</feature>
<evidence type="ECO:0000259" key="2">
    <source>
        <dbReference type="PROSITE" id="PS51677"/>
    </source>
</evidence>
<organism evidence="3 4">
    <name type="scientific">Crossiella cryophila</name>
    <dbReference type="NCBI Taxonomy" id="43355"/>
    <lineage>
        <taxon>Bacteria</taxon>
        <taxon>Bacillati</taxon>
        <taxon>Actinomycetota</taxon>
        <taxon>Actinomycetes</taxon>
        <taxon>Pseudonocardiales</taxon>
        <taxon>Pseudonocardiaceae</taxon>
        <taxon>Crossiella</taxon>
    </lineage>
</organism>
<evidence type="ECO:0000313" key="4">
    <source>
        <dbReference type="Proteomes" id="UP000533598"/>
    </source>
</evidence>
<dbReference type="SUPFAM" id="SSF88713">
    <property type="entry name" value="Glycoside hydrolase/deacetylase"/>
    <property type="match status" value="1"/>
</dbReference>
<gene>
    <name evidence="3" type="ORF">HNR67_008446</name>
</gene>
<dbReference type="InterPro" id="IPR050248">
    <property type="entry name" value="Polysacc_deacetylase_ArnD"/>
</dbReference>
<feature type="domain" description="NodB homology" evidence="2">
    <location>
        <begin position="64"/>
        <end position="246"/>
    </location>
</feature>
<feature type="region of interest" description="Disordered" evidence="1">
    <location>
        <begin position="18"/>
        <end position="58"/>
    </location>
</feature>
<proteinExistence type="predicted"/>
<dbReference type="Gene3D" id="3.20.20.370">
    <property type="entry name" value="Glycoside hydrolase/deacetylase"/>
    <property type="match status" value="1"/>
</dbReference>
<dbReference type="EMBL" id="JACHMH010000001">
    <property type="protein sequence ID" value="MBB4682328.1"/>
    <property type="molecule type" value="Genomic_DNA"/>
</dbReference>
<keyword evidence="4" id="KW-1185">Reference proteome</keyword>
<dbReference type="AlphaFoldDB" id="A0A7W7FZ35"/>
<dbReference type="InterPro" id="IPR011330">
    <property type="entry name" value="Glyco_hydro/deAcase_b/a-brl"/>
</dbReference>
<sequence>MTLVALGIAAAALVACGSPDRVEQPPPSATSDAPDPAGRPLPPIPPPRPGDPQVVRKGPAEAGNRFALTIDDGTCKECVGGYVALAEKGLHLTFCPNGQYHANWEPFAERIRKLEAAGVIQLCNHTYSHPNLLKLSDEEIGKEIERNEAWIQKTFGVTARPWLRPPFGNRDARVDRIAAKHGYTRMVLWNGSFGDSGKLAPDVLYAEVEKWLRPGSIILAHANFPTAIHEFDRIQALINQRGLRPVTLDELFGTSRADG</sequence>
<dbReference type="CDD" id="cd10917">
    <property type="entry name" value="CE4_NodB_like_6s_7s"/>
    <property type="match status" value="1"/>
</dbReference>
<dbReference type="PROSITE" id="PS51677">
    <property type="entry name" value="NODB"/>
    <property type="match status" value="1"/>
</dbReference>
<comment type="caution">
    <text evidence="3">The sequence shown here is derived from an EMBL/GenBank/DDBJ whole genome shotgun (WGS) entry which is preliminary data.</text>
</comment>
<dbReference type="Pfam" id="PF01522">
    <property type="entry name" value="Polysacc_deac_1"/>
    <property type="match status" value="1"/>
</dbReference>